<name>M3J8W5_CANMX</name>
<keyword evidence="2" id="KW-1185">Reference proteome</keyword>
<dbReference type="EMBL" id="AOGT01001069">
    <property type="protein sequence ID" value="EMG48533.1"/>
    <property type="molecule type" value="Genomic_DNA"/>
</dbReference>
<sequence>MTMGDDSEIDSCVWDVVGDEVDEVIIEWFVVEECVVVIVVFVESVLDVGDCLEDGIDVAVST</sequence>
<accession>M3J8W5</accession>
<evidence type="ECO:0000313" key="1">
    <source>
        <dbReference type="EMBL" id="EMG48533.1"/>
    </source>
</evidence>
<reference evidence="1 2" key="1">
    <citation type="submission" date="2013-02" db="EMBL/GenBank/DDBJ databases">
        <title>Genome sequence of Candida maltosa Xu316, a potential industrial strain for xylitol and ethanol production.</title>
        <authorList>
            <person name="Yu J."/>
            <person name="Wang Q."/>
            <person name="Geng X."/>
            <person name="Bao W."/>
            <person name="He P."/>
            <person name="Cai J."/>
        </authorList>
    </citation>
    <scope>NUCLEOTIDE SEQUENCE [LARGE SCALE GENOMIC DNA]</scope>
    <source>
        <strain evidence="2">Xu316</strain>
    </source>
</reference>
<gene>
    <name evidence="1" type="ORF">G210_0885</name>
</gene>
<proteinExistence type="predicted"/>
<comment type="caution">
    <text evidence="1">The sequence shown here is derived from an EMBL/GenBank/DDBJ whole genome shotgun (WGS) entry which is preliminary data.</text>
</comment>
<dbReference type="Proteomes" id="UP000011777">
    <property type="component" value="Unassembled WGS sequence"/>
</dbReference>
<evidence type="ECO:0000313" key="2">
    <source>
        <dbReference type="Proteomes" id="UP000011777"/>
    </source>
</evidence>
<protein>
    <submittedName>
        <fullName evidence="1">Uncharacterized protein</fullName>
    </submittedName>
</protein>
<dbReference type="HOGENOM" id="CLU_2903984_0_0_1"/>
<organism evidence="1 2">
    <name type="scientific">Candida maltosa (strain Xu316)</name>
    <name type="common">Yeast</name>
    <dbReference type="NCBI Taxonomy" id="1245528"/>
    <lineage>
        <taxon>Eukaryota</taxon>
        <taxon>Fungi</taxon>
        <taxon>Dikarya</taxon>
        <taxon>Ascomycota</taxon>
        <taxon>Saccharomycotina</taxon>
        <taxon>Pichiomycetes</taxon>
        <taxon>Debaryomycetaceae</taxon>
        <taxon>Candida/Lodderomyces clade</taxon>
        <taxon>Candida</taxon>
    </lineage>
</organism>
<dbReference type="AlphaFoldDB" id="M3J8W5"/>